<dbReference type="Proteomes" id="UP001183222">
    <property type="component" value="Unassembled WGS sequence"/>
</dbReference>
<dbReference type="RefSeq" id="WP_311343833.1">
    <property type="nucleotide sequence ID" value="NZ_JAVREI010000001.1"/>
</dbReference>
<organism evidence="1 2">
    <name type="scientific">Blastococcus goldschmidtiae</name>
    <dbReference type="NCBI Taxonomy" id="3075546"/>
    <lineage>
        <taxon>Bacteria</taxon>
        <taxon>Bacillati</taxon>
        <taxon>Actinomycetota</taxon>
        <taxon>Actinomycetes</taxon>
        <taxon>Geodermatophilales</taxon>
        <taxon>Geodermatophilaceae</taxon>
        <taxon>Blastococcus</taxon>
    </lineage>
</organism>
<proteinExistence type="predicted"/>
<sequence>MSTLAPVAAPIAPVAALAPVAPLDVAVLGSCITRDNFNSRFNAGYKRWYQATLTQNQSSIISVMAAPSPITDAEIGTGGTEYDRANGRDDFRKTFLTRLAETPPDLLVMDFFGDVHFGCLDLGEGQYVTDNRWKLWPTPYYRARKAAGPLPELRLHVETDRYLELWKDAFDRLLAHVRQVAPQTTVVIHRGRNTGTLQLPDSGGTVPLLENRNLAKIDLARYNDLWRRLDDYACSHDGVVAIDLTDREYPTFDDHPWGPYYVHYTMDYYADFLAELHKVRLSSAEGRPDALAASMLDDVLDHALARAEERWVADSRRKDAVIESQRAKTERQARRIKQLEARTPEVLGRTVLAALRRARPRRGAGAPAAPAPTS</sequence>
<name>A0ABU2K4B8_9ACTN</name>
<dbReference type="Pfam" id="PF19786">
    <property type="entry name" value="DUF6270"/>
    <property type="match status" value="1"/>
</dbReference>
<protein>
    <submittedName>
        <fullName evidence="1">DUF6270 domain-containing protein</fullName>
    </submittedName>
</protein>
<evidence type="ECO:0000313" key="1">
    <source>
        <dbReference type="EMBL" id="MDT0275020.1"/>
    </source>
</evidence>
<keyword evidence="2" id="KW-1185">Reference proteome</keyword>
<accession>A0ABU2K4B8</accession>
<comment type="caution">
    <text evidence="1">The sequence shown here is derived from an EMBL/GenBank/DDBJ whole genome shotgun (WGS) entry which is preliminary data.</text>
</comment>
<dbReference type="EMBL" id="JAVREI010000001">
    <property type="protein sequence ID" value="MDT0275020.1"/>
    <property type="molecule type" value="Genomic_DNA"/>
</dbReference>
<gene>
    <name evidence="1" type="ORF">RM425_03835</name>
</gene>
<evidence type="ECO:0000313" key="2">
    <source>
        <dbReference type="Proteomes" id="UP001183222"/>
    </source>
</evidence>
<reference evidence="2" key="1">
    <citation type="submission" date="2023-07" db="EMBL/GenBank/DDBJ databases">
        <title>30 novel species of actinomycetes from the DSMZ collection.</title>
        <authorList>
            <person name="Nouioui I."/>
        </authorList>
    </citation>
    <scope>NUCLEOTIDE SEQUENCE [LARGE SCALE GENOMIC DNA]</scope>
    <source>
        <strain evidence="2">DSM 46792</strain>
    </source>
</reference>
<dbReference type="InterPro" id="IPR046237">
    <property type="entry name" value="DUF6270"/>
</dbReference>